<dbReference type="EMBL" id="KZ857379">
    <property type="protein sequence ID" value="RDX57118.1"/>
    <property type="molecule type" value="Genomic_DNA"/>
</dbReference>
<name>A0A371DXA7_9APHY</name>
<gene>
    <name evidence="2" type="ORF">OH76DRAFT_1394893</name>
</gene>
<keyword evidence="3" id="KW-1185">Reference proteome</keyword>
<feature type="domain" description="F-box" evidence="1">
    <location>
        <begin position="21"/>
        <end position="68"/>
    </location>
</feature>
<dbReference type="SUPFAM" id="SSF81383">
    <property type="entry name" value="F-box domain"/>
    <property type="match status" value="1"/>
</dbReference>
<evidence type="ECO:0000313" key="2">
    <source>
        <dbReference type="EMBL" id="RDX57118.1"/>
    </source>
</evidence>
<evidence type="ECO:0000313" key="3">
    <source>
        <dbReference type="Proteomes" id="UP000256964"/>
    </source>
</evidence>
<proteinExistence type="predicted"/>
<dbReference type="Pfam" id="PF12937">
    <property type="entry name" value="F-box-like"/>
    <property type="match status" value="1"/>
</dbReference>
<evidence type="ECO:0000259" key="1">
    <source>
        <dbReference type="PROSITE" id="PS50181"/>
    </source>
</evidence>
<accession>A0A371DXA7</accession>
<dbReference type="PROSITE" id="PS50181">
    <property type="entry name" value="FBOX"/>
    <property type="match status" value="1"/>
</dbReference>
<dbReference type="SMART" id="SM00256">
    <property type="entry name" value="FBOX"/>
    <property type="match status" value="1"/>
</dbReference>
<dbReference type="Gene3D" id="1.20.1280.50">
    <property type="match status" value="1"/>
</dbReference>
<dbReference type="InterPro" id="IPR036047">
    <property type="entry name" value="F-box-like_dom_sf"/>
</dbReference>
<sequence length="514" mass="56251">MNPLSQHATPSPCGGQLFANNKGLGALANELLIRILGELDATDLVSCSKVNRAFKTLVDEAPSLRNKLVFHAAGMREGPPGGSSISERLAQLAEYESTWKTETIPTGQRPSPDYSDAGGLFVNLDYDQSQLVIRRPASFFSGVPEKAWIVDLSQLPEQGGPELELLPSCSYAVDIAQDLLVLMVLPQDDEEYPDCYALSLSGDGETHPLAAYRNFYDGSILGLSNPQADIEIFGDLVGCTVVGMDICMSVYNWKTGAMVWCESESDEFDDEFEDMGEMEYHTRCHILDSTHVLKISKYDLTVYRTAARGGNTGTLVCDLKMPALGEGFEASYCASSVQRPPETPDCSPHFECDPSLTVLVVEYDVRHESSQQDSALLVAVIPISTILAQVHGRRRKLSWKDWGARGARLVLLPYQTSYSASIRTLGSRVAVSVSDPSAAPGVNVAVLDVREGVKHAKDGSDAKREETLPFLILDRYTEEDTPIFEGPVEAKMPYRMVRTRCDARVSVLCDGLCT</sequence>
<dbReference type="InterPro" id="IPR001810">
    <property type="entry name" value="F-box_dom"/>
</dbReference>
<dbReference type="Proteomes" id="UP000256964">
    <property type="component" value="Unassembled WGS sequence"/>
</dbReference>
<protein>
    <recommendedName>
        <fullName evidence="1">F-box domain-containing protein</fullName>
    </recommendedName>
</protein>
<organism evidence="2 3">
    <name type="scientific">Lentinus brumalis</name>
    <dbReference type="NCBI Taxonomy" id="2498619"/>
    <lineage>
        <taxon>Eukaryota</taxon>
        <taxon>Fungi</taxon>
        <taxon>Dikarya</taxon>
        <taxon>Basidiomycota</taxon>
        <taxon>Agaricomycotina</taxon>
        <taxon>Agaricomycetes</taxon>
        <taxon>Polyporales</taxon>
        <taxon>Polyporaceae</taxon>
        <taxon>Lentinus</taxon>
    </lineage>
</organism>
<reference evidence="2 3" key="1">
    <citation type="journal article" date="2018" name="Biotechnol. Biofuels">
        <title>Integrative visual omics of the white-rot fungus Polyporus brumalis exposes the biotechnological potential of its oxidative enzymes for delignifying raw plant biomass.</title>
        <authorList>
            <person name="Miyauchi S."/>
            <person name="Rancon A."/>
            <person name="Drula E."/>
            <person name="Hage H."/>
            <person name="Chaduli D."/>
            <person name="Favel A."/>
            <person name="Grisel S."/>
            <person name="Henrissat B."/>
            <person name="Herpoel-Gimbert I."/>
            <person name="Ruiz-Duenas F.J."/>
            <person name="Chevret D."/>
            <person name="Hainaut M."/>
            <person name="Lin J."/>
            <person name="Wang M."/>
            <person name="Pangilinan J."/>
            <person name="Lipzen A."/>
            <person name="Lesage-Meessen L."/>
            <person name="Navarro D."/>
            <person name="Riley R."/>
            <person name="Grigoriev I.V."/>
            <person name="Zhou S."/>
            <person name="Raouche S."/>
            <person name="Rosso M.N."/>
        </authorList>
    </citation>
    <scope>NUCLEOTIDE SEQUENCE [LARGE SCALE GENOMIC DNA]</scope>
    <source>
        <strain evidence="2 3">BRFM 1820</strain>
    </source>
</reference>
<dbReference type="OrthoDB" id="2757285at2759"/>
<dbReference type="CDD" id="cd09917">
    <property type="entry name" value="F-box_SF"/>
    <property type="match status" value="1"/>
</dbReference>
<dbReference type="AlphaFoldDB" id="A0A371DXA7"/>